<dbReference type="Proteomes" id="UP000239209">
    <property type="component" value="Unassembled WGS sequence"/>
</dbReference>
<sequence length="103" mass="11002">MVVYAWMNRRNDFADAGTGAFTAAIRHRLAGRGRHLAVEINPRFAGLLAERHPGVDVAVADARDLGDVLAARGHPRADVIVSGLPWAAFGGDRQDALLGRGPH</sequence>
<protein>
    <recommendedName>
        <fullName evidence="3">Methyltransferase family protein</fullName>
    </recommendedName>
</protein>
<dbReference type="SUPFAM" id="SSF53335">
    <property type="entry name" value="S-adenosyl-L-methionine-dependent methyltransferases"/>
    <property type="match status" value="1"/>
</dbReference>
<name>A0A2T0SF11_9ACTN</name>
<gene>
    <name evidence="1" type="ORF">CLV70_102210</name>
</gene>
<dbReference type="InterPro" id="IPR029063">
    <property type="entry name" value="SAM-dependent_MTases_sf"/>
</dbReference>
<comment type="caution">
    <text evidence="1">The sequence shown here is derived from an EMBL/GenBank/DDBJ whole genome shotgun (WGS) entry which is preliminary data.</text>
</comment>
<evidence type="ECO:0000313" key="1">
    <source>
        <dbReference type="EMBL" id="PRY31999.1"/>
    </source>
</evidence>
<dbReference type="AlphaFoldDB" id="A0A2T0SF11"/>
<proteinExistence type="predicted"/>
<accession>A0A2T0SF11</accession>
<keyword evidence="2" id="KW-1185">Reference proteome</keyword>
<evidence type="ECO:0008006" key="3">
    <source>
        <dbReference type="Google" id="ProtNLM"/>
    </source>
</evidence>
<evidence type="ECO:0000313" key="2">
    <source>
        <dbReference type="Proteomes" id="UP000239209"/>
    </source>
</evidence>
<dbReference type="EMBL" id="PVZG01000002">
    <property type="protein sequence ID" value="PRY31999.1"/>
    <property type="molecule type" value="Genomic_DNA"/>
</dbReference>
<dbReference type="Gene3D" id="3.40.50.150">
    <property type="entry name" value="Vaccinia Virus protein VP39"/>
    <property type="match status" value="1"/>
</dbReference>
<organism evidence="1 2">
    <name type="scientific">Pseudosporangium ferrugineum</name>
    <dbReference type="NCBI Taxonomy" id="439699"/>
    <lineage>
        <taxon>Bacteria</taxon>
        <taxon>Bacillati</taxon>
        <taxon>Actinomycetota</taxon>
        <taxon>Actinomycetes</taxon>
        <taxon>Micromonosporales</taxon>
        <taxon>Micromonosporaceae</taxon>
        <taxon>Pseudosporangium</taxon>
    </lineage>
</organism>
<dbReference type="CDD" id="cd02440">
    <property type="entry name" value="AdoMet_MTases"/>
    <property type="match status" value="1"/>
</dbReference>
<reference evidence="1 2" key="1">
    <citation type="submission" date="2018-03" db="EMBL/GenBank/DDBJ databases">
        <title>Genomic Encyclopedia of Archaeal and Bacterial Type Strains, Phase II (KMG-II): from individual species to whole genera.</title>
        <authorList>
            <person name="Goeker M."/>
        </authorList>
    </citation>
    <scope>NUCLEOTIDE SEQUENCE [LARGE SCALE GENOMIC DNA]</scope>
    <source>
        <strain evidence="1 2">DSM 45348</strain>
    </source>
</reference>